<dbReference type="EMBL" id="PQXO01000236">
    <property type="protein sequence ID" value="TGO87281.1"/>
    <property type="molecule type" value="Genomic_DNA"/>
</dbReference>
<reference evidence="3 4" key="1">
    <citation type="submission" date="2017-12" db="EMBL/GenBank/DDBJ databases">
        <title>Comparative genomics of Botrytis spp.</title>
        <authorList>
            <person name="Valero-Jimenez C.A."/>
            <person name="Tapia P."/>
            <person name="Veloso J."/>
            <person name="Silva-Moreno E."/>
            <person name="Staats M."/>
            <person name="Valdes J.H."/>
            <person name="Van Kan J.A.L."/>
        </authorList>
    </citation>
    <scope>NUCLEOTIDE SEQUENCE [LARGE SCALE GENOMIC DNA]</scope>
    <source>
        <strain evidence="3 4">MUCL3349</strain>
    </source>
</reference>
<organism evidence="3 4">
    <name type="scientific">Botrytis porri</name>
    <dbReference type="NCBI Taxonomy" id="87229"/>
    <lineage>
        <taxon>Eukaryota</taxon>
        <taxon>Fungi</taxon>
        <taxon>Dikarya</taxon>
        <taxon>Ascomycota</taxon>
        <taxon>Pezizomycotina</taxon>
        <taxon>Leotiomycetes</taxon>
        <taxon>Helotiales</taxon>
        <taxon>Sclerotiniaceae</taxon>
        <taxon>Botrytis</taxon>
    </lineage>
</organism>
<accession>A0A4Z1KMP6</accession>
<dbReference type="InterPro" id="IPR023210">
    <property type="entry name" value="NADP_OxRdtase_dom"/>
</dbReference>
<dbReference type="PANTHER" id="PTHR43147">
    <property type="entry name" value="PROTEIN TAS"/>
    <property type="match status" value="1"/>
</dbReference>
<evidence type="ECO:0000313" key="4">
    <source>
        <dbReference type="Proteomes" id="UP000297280"/>
    </source>
</evidence>
<dbReference type="Gene3D" id="3.20.20.100">
    <property type="entry name" value="NADP-dependent oxidoreductase domain"/>
    <property type="match status" value="1"/>
</dbReference>
<dbReference type="STRING" id="87229.A0A4Z1KMP6"/>
<keyword evidence="4" id="KW-1185">Reference proteome</keyword>
<comment type="caution">
    <text evidence="3">The sequence shown here is derived from an EMBL/GenBank/DDBJ whole genome shotgun (WGS) entry which is preliminary data.</text>
</comment>
<dbReference type="InterPro" id="IPR036812">
    <property type="entry name" value="NAD(P)_OxRdtase_dom_sf"/>
</dbReference>
<sequence length="437" mass="48311">MANNTSNKPERTLIGGSLEIPRMVSGLWQLAGGHDQNVDVEAAAKAMEPLIEAGLDCFDMADHYGDAELVMGQHNSSSTKKMIAFTKWCPPENGIATFENAEKAVDLALERMKQEKIELMQYHAWDYTDDSYIQNLEHLRTLQKQGKIGMIGMTNTDAAHLELLINTGFKIATNQVSCSVVDRRHVRGRLASVCTEHDVGILAYGTLLGGFLSEKWLGVEEPKNETELNWSLRKYLRFINAAGGWSAYQVVLQALSTVAKKHSVGISAVATRHVLDLPAVKAVIVGSRLSSTSGKYTVSNLEAFSFALDAEDRALISKAQEGLADIPGDCGDEYRRPPFLTVKGDLSDHLEETDHDVKIAKAVASGARIEYSSGSHWEPIALLSSSQNRQHHSRIRNHSQFSNLKCSSDRWEKCPQPDRGNPRHRCACHKSFGRRLG</sequence>
<dbReference type="Proteomes" id="UP000297280">
    <property type="component" value="Unassembled WGS sequence"/>
</dbReference>
<dbReference type="PANTHER" id="PTHR43147:SF2">
    <property type="entry name" value="NADP-DEPENDENT OXIDOREDUCTASE DOMAIN-CONTAINING PROTEIN"/>
    <property type="match status" value="1"/>
</dbReference>
<dbReference type="SUPFAM" id="SSF51430">
    <property type="entry name" value="NAD(P)-linked oxidoreductase"/>
    <property type="match status" value="1"/>
</dbReference>
<gene>
    <name evidence="3" type="ORF">BPOR_0236g00040</name>
</gene>
<protein>
    <recommendedName>
        <fullName evidence="2">NADP-dependent oxidoreductase domain-containing protein</fullName>
    </recommendedName>
</protein>
<evidence type="ECO:0000259" key="2">
    <source>
        <dbReference type="Pfam" id="PF00248"/>
    </source>
</evidence>
<proteinExistence type="predicted"/>
<dbReference type="GO" id="GO:0016491">
    <property type="term" value="F:oxidoreductase activity"/>
    <property type="evidence" value="ECO:0007669"/>
    <property type="project" value="UniProtKB-KW"/>
</dbReference>
<dbReference type="Pfam" id="PF00248">
    <property type="entry name" value="Aldo_ket_red"/>
    <property type="match status" value="1"/>
</dbReference>
<evidence type="ECO:0000256" key="1">
    <source>
        <dbReference type="ARBA" id="ARBA00023002"/>
    </source>
</evidence>
<dbReference type="CDD" id="cd19101">
    <property type="entry name" value="AKR_unchar"/>
    <property type="match status" value="1"/>
</dbReference>
<dbReference type="AlphaFoldDB" id="A0A4Z1KMP6"/>
<name>A0A4Z1KMP6_9HELO</name>
<feature type="domain" description="NADP-dependent oxidoreductase" evidence="2">
    <location>
        <begin position="23"/>
        <end position="319"/>
    </location>
</feature>
<evidence type="ECO:0000313" key="3">
    <source>
        <dbReference type="EMBL" id="TGO87281.1"/>
    </source>
</evidence>
<keyword evidence="1" id="KW-0560">Oxidoreductase</keyword>